<dbReference type="KEGG" id="val:VDBG_07744"/>
<dbReference type="HOGENOM" id="CLU_858433_0_0_1"/>
<feature type="compositionally biased region" description="Polar residues" evidence="1">
    <location>
        <begin position="29"/>
        <end position="53"/>
    </location>
</feature>
<evidence type="ECO:0000256" key="2">
    <source>
        <dbReference type="SAM" id="Phobius"/>
    </source>
</evidence>
<proteinExistence type="predicted"/>
<feature type="compositionally biased region" description="Low complexity" evidence="1">
    <location>
        <begin position="159"/>
        <end position="176"/>
    </location>
</feature>
<feature type="region of interest" description="Disordered" evidence="1">
    <location>
        <begin position="1"/>
        <end position="59"/>
    </location>
</feature>
<keyword evidence="2" id="KW-0472">Membrane</keyword>
<dbReference type="Proteomes" id="UP000008698">
    <property type="component" value="Unassembled WGS sequence"/>
</dbReference>
<evidence type="ECO:0000256" key="1">
    <source>
        <dbReference type="SAM" id="MobiDB-lite"/>
    </source>
</evidence>
<dbReference type="OrthoDB" id="10522063at2759"/>
<feature type="region of interest" description="Disordered" evidence="1">
    <location>
        <begin position="78"/>
        <end position="111"/>
    </location>
</feature>
<keyword evidence="2" id="KW-0812">Transmembrane</keyword>
<feature type="compositionally biased region" description="Basic and acidic residues" evidence="1">
    <location>
        <begin position="142"/>
        <end position="155"/>
    </location>
</feature>
<dbReference type="EMBL" id="DS985223">
    <property type="protein sequence ID" value="EEY21634.1"/>
    <property type="molecule type" value="Genomic_DNA"/>
</dbReference>
<evidence type="ECO:0000313" key="4">
    <source>
        <dbReference type="Proteomes" id="UP000008698"/>
    </source>
</evidence>
<reference evidence="4" key="1">
    <citation type="journal article" date="2011" name="PLoS Pathog.">
        <title>Comparative genomics yields insights into niche adaptation of plant vascular wilt pathogens.</title>
        <authorList>
            <person name="Klosterman S.J."/>
            <person name="Subbarao K.V."/>
            <person name="Kang S."/>
            <person name="Veronese P."/>
            <person name="Gold S.E."/>
            <person name="Thomma B.P.H.J."/>
            <person name="Chen Z."/>
            <person name="Henrissat B."/>
            <person name="Lee Y.-H."/>
            <person name="Park J."/>
            <person name="Garcia-Pedrajas M.D."/>
            <person name="Barbara D.J."/>
            <person name="Anchieta A."/>
            <person name="de Jonge R."/>
            <person name="Santhanam P."/>
            <person name="Maruthachalam K."/>
            <person name="Atallah Z."/>
            <person name="Amyotte S.G."/>
            <person name="Paz Z."/>
            <person name="Inderbitzin P."/>
            <person name="Hayes R.J."/>
            <person name="Heiman D.I."/>
            <person name="Young S."/>
            <person name="Zeng Q."/>
            <person name="Engels R."/>
            <person name="Galagan J."/>
            <person name="Cuomo C.A."/>
            <person name="Dobinson K.F."/>
            <person name="Ma L.-J."/>
        </authorList>
    </citation>
    <scope>NUCLEOTIDE SEQUENCE [LARGE SCALE GENOMIC DNA]</scope>
    <source>
        <strain evidence="4">VaMs.102 / ATCC MYA-4576 / FGSC 10136</strain>
    </source>
</reference>
<evidence type="ECO:0000313" key="3">
    <source>
        <dbReference type="EMBL" id="EEY21634.1"/>
    </source>
</evidence>
<protein>
    <submittedName>
        <fullName evidence="3">Predicted protein</fullName>
    </submittedName>
</protein>
<gene>
    <name evidence="3" type="ORF">VDBG_07744</name>
</gene>
<dbReference type="AlphaFoldDB" id="C9SS69"/>
<dbReference type="GeneID" id="9536108"/>
<keyword evidence="4" id="KW-1185">Reference proteome</keyword>
<name>C9SS69_VERA1</name>
<keyword evidence="2" id="KW-1133">Transmembrane helix</keyword>
<sequence>MNPAWTMTERTRAPPQTQALQFEDYDDFVSQSDDSQNGSVAGSSVHTQGSEASFSGKAALPEGSYDFHNKWTVTNEPLFDTSEPFADQQSPSRGSLSSFIVSDSDETDSEDFDYSPILRRIAARGIFSAYVSDFMDPGNDVKTSDDDVTAREDGMSRVPRASHSTPPRPSTASPPTVIGSSSEHSDPGDSVYGSCPCSTYLAGCDCGCLRLRSSDDDFEQDVARSPRKPARPWWRRAWAVVFVLCVILFVPAPGAEYWKIRR</sequence>
<organism evidence="4">
    <name type="scientific">Verticillium alfalfae (strain VaMs.102 / ATCC MYA-4576 / FGSC 10136)</name>
    <name type="common">Verticillium wilt of alfalfa</name>
    <name type="synonym">Verticillium albo-atrum</name>
    <dbReference type="NCBI Taxonomy" id="526221"/>
    <lineage>
        <taxon>Eukaryota</taxon>
        <taxon>Fungi</taxon>
        <taxon>Dikarya</taxon>
        <taxon>Ascomycota</taxon>
        <taxon>Pezizomycotina</taxon>
        <taxon>Sordariomycetes</taxon>
        <taxon>Hypocreomycetidae</taxon>
        <taxon>Glomerellales</taxon>
        <taxon>Plectosphaerellaceae</taxon>
        <taxon>Verticillium</taxon>
    </lineage>
</organism>
<feature type="compositionally biased region" description="Polar residues" evidence="1">
    <location>
        <begin position="87"/>
        <end position="101"/>
    </location>
</feature>
<feature type="transmembrane region" description="Helical" evidence="2">
    <location>
        <begin position="233"/>
        <end position="252"/>
    </location>
</feature>
<dbReference type="RefSeq" id="XP_003002285.1">
    <property type="nucleotide sequence ID" value="XM_003002239.1"/>
</dbReference>
<feature type="region of interest" description="Disordered" evidence="1">
    <location>
        <begin position="138"/>
        <end position="189"/>
    </location>
</feature>
<accession>C9SS69</accession>